<evidence type="ECO:0000256" key="2">
    <source>
        <dbReference type="SAM" id="SignalP"/>
    </source>
</evidence>
<accession>A0A1V9RDR2</accession>
<gene>
    <name evidence="3" type="ORF">B6U56_03520</name>
</gene>
<dbReference type="PROSITE" id="PS51257">
    <property type="entry name" value="PROKAR_LIPOPROTEIN"/>
    <property type="match status" value="1"/>
</dbReference>
<feature type="signal peptide" evidence="2">
    <location>
        <begin position="1"/>
        <end position="25"/>
    </location>
</feature>
<proteinExistence type="predicted"/>
<organism evidence="3 4">
    <name type="scientific">Ligilactobacillus salivarius</name>
    <dbReference type="NCBI Taxonomy" id="1624"/>
    <lineage>
        <taxon>Bacteria</taxon>
        <taxon>Bacillati</taxon>
        <taxon>Bacillota</taxon>
        <taxon>Bacilli</taxon>
        <taxon>Lactobacillales</taxon>
        <taxon>Lactobacillaceae</taxon>
        <taxon>Ligilactobacillus</taxon>
    </lineage>
</organism>
<feature type="chain" id="PRO_5044292447" evidence="2">
    <location>
        <begin position="26"/>
        <end position="203"/>
    </location>
</feature>
<name>A0A1V9RDR2_9LACO</name>
<evidence type="ECO:0000256" key="1">
    <source>
        <dbReference type="SAM" id="MobiDB-lite"/>
    </source>
</evidence>
<evidence type="ECO:0000313" key="3">
    <source>
        <dbReference type="EMBL" id="OQQ91113.1"/>
    </source>
</evidence>
<sequence length="203" mass="22760">MKKFNVITISLLSLSLLGACSNSNSNDKSSSSSIKSEKKATSSKAASSSVSPTSSKEELKAAISTPMTKENYQNLEDGLLEAANVDDIHDHSATMQGKLNKFNVRANNILKQKISKKDLHKEKKFLTPSDYQKFKEYSNNLDDYLSALYDYAVKYQSNTPVINDDKTSQSTKDDYQKELDQFKSKFDNAKEKWSSSYDSIMNS</sequence>
<reference evidence="3 4" key="1">
    <citation type="submission" date="2017-03" db="EMBL/GenBank/DDBJ databases">
        <title>Phylogenomics and comparative genomics of Lactobacillus salivarius, a mammalian gut commensal.</title>
        <authorList>
            <person name="Harris H.M."/>
        </authorList>
    </citation>
    <scope>NUCLEOTIDE SEQUENCE [LARGE SCALE GENOMIC DNA]</scope>
    <source>
        <strain evidence="3 4">JCM 1047</strain>
    </source>
</reference>
<evidence type="ECO:0000313" key="4">
    <source>
        <dbReference type="Proteomes" id="UP000192575"/>
    </source>
</evidence>
<dbReference type="EMBL" id="NBEF01000015">
    <property type="protein sequence ID" value="OQQ91113.1"/>
    <property type="molecule type" value="Genomic_DNA"/>
</dbReference>
<keyword evidence="2" id="KW-0732">Signal</keyword>
<feature type="compositionally biased region" description="Low complexity" evidence="1">
    <location>
        <begin position="42"/>
        <end position="54"/>
    </location>
</feature>
<dbReference type="Proteomes" id="UP000192575">
    <property type="component" value="Unassembled WGS sequence"/>
</dbReference>
<comment type="caution">
    <text evidence="3">The sequence shown here is derived from an EMBL/GenBank/DDBJ whole genome shotgun (WGS) entry which is preliminary data.</text>
</comment>
<dbReference type="RefSeq" id="WP_081534030.1">
    <property type="nucleotide sequence ID" value="NZ_JACBJR010000063.1"/>
</dbReference>
<dbReference type="AlphaFoldDB" id="A0A1V9RDR2"/>
<feature type="region of interest" description="Disordered" evidence="1">
    <location>
        <begin position="21"/>
        <end position="67"/>
    </location>
</feature>
<protein>
    <submittedName>
        <fullName evidence="3">Uncharacterized protein</fullName>
    </submittedName>
</protein>
<feature type="compositionally biased region" description="Low complexity" evidence="1">
    <location>
        <begin position="21"/>
        <end position="34"/>
    </location>
</feature>